<keyword evidence="3 12" id="KW-0328">Glycosyltransferase</keyword>
<name>A0A3B0V0M2_9ZZZZ</name>
<proteinExistence type="predicted"/>
<dbReference type="AlphaFoldDB" id="A0A3B0V0M2"/>
<dbReference type="GO" id="GO:0008658">
    <property type="term" value="F:penicillin binding"/>
    <property type="evidence" value="ECO:0007669"/>
    <property type="project" value="InterPro"/>
</dbReference>
<dbReference type="GO" id="GO:0071555">
    <property type="term" value="P:cell wall organization"/>
    <property type="evidence" value="ECO:0007669"/>
    <property type="project" value="UniProtKB-KW"/>
</dbReference>
<dbReference type="EC" id="2.4.99.28" evidence="9"/>
<evidence type="ECO:0000256" key="4">
    <source>
        <dbReference type="ARBA" id="ARBA00022679"/>
    </source>
</evidence>
<keyword evidence="4 12" id="KW-0808">Transferase</keyword>
<keyword evidence="6" id="KW-0573">Peptidoglycan synthesis</keyword>
<evidence type="ECO:0000256" key="2">
    <source>
        <dbReference type="ARBA" id="ARBA00022475"/>
    </source>
</evidence>
<dbReference type="GO" id="GO:0030288">
    <property type="term" value="C:outer membrane-bounded periplasmic space"/>
    <property type="evidence" value="ECO:0007669"/>
    <property type="project" value="TreeGrafter"/>
</dbReference>
<dbReference type="InterPro" id="IPR050396">
    <property type="entry name" value="Glycosyltr_51/Transpeptidase"/>
</dbReference>
<sequence>DLSNYKVANQNTGLANYFRTVIQTDLLKFCKERGIDLYESGLKIHTTIDKNLQQYAENAMSYWMDSLQTTFSKSWGKRNPWVDENGREIKNFINRVVKRTDHYRKLKRKYGADSDSIDIVLNLPKKMRVFTWKGEVDTLLSPMDSLRYYKKFLQAGFMAMDPHTGNIKAWVGGINYKYFKYDHVKQGKNQPGSTFKPIVYATAIENGYYPCYEVVDERRTYETGGTPPTWSPENSDMKFTGEKMTIRKGMAQSKNSVTAKIMSLVGPENVVAKAKSLGIESELAPVLSLALGVSDVSVYELVGAYSAFANKGIWTKPFYITRIEDKNGEIIQQYVPQQKQALSPEDAYLMLHMLKGTIEEEGGTARRLDYQYNLLKNGNEIGAKTGTTQNYSDGWFIGVTEDLVAGVWVGGDDRAIHFPSIKYGQGAYMALPIWADFMTNVYNNDSLGYEMQPFKKPRKPLSVTLDCGQYSLLNLTGADSLLQRRLDSLSVDLDEEGIN</sequence>
<evidence type="ECO:0000256" key="3">
    <source>
        <dbReference type="ARBA" id="ARBA00022676"/>
    </source>
</evidence>
<keyword evidence="8" id="KW-0961">Cell wall biogenesis/degradation</keyword>
<dbReference type="PANTHER" id="PTHR32282">
    <property type="entry name" value="BINDING PROTEIN TRANSPEPTIDASE, PUTATIVE-RELATED"/>
    <property type="match status" value="1"/>
</dbReference>
<evidence type="ECO:0000256" key="9">
    <source>
        <dbReference type="ARBA" id="ARBA00044770"/>
    </source>
</evidence>
<dbReference type="InterPro" id="IPR012338">
    <property type="entry name" value="Beta-lactam/transpept-like"/>
</dbReference>
<gene>
    <name evidence="12" type="ORF">MNBD_BACTEROID06-1472</name>
</gene>
<dbReference type="GO" id="GO:0008955">
    <property type="term" value="F:peptidoglycan glycosyltransferase activity"/>
    <property type="evidence" value="ECO:0007669"/>
    <property type="project" value="UniProtKB-EC"/>
</dbReference>
<keyword evidence="7" id="KW-0472">Membrane</keyword>
<dbReference type="GO" id="GO:0008360">
    <property type="term" value="P:regulation of cell shape"/>
    <property type="evidence" value="ECO:0007669"/>
    <property type="project" value="UniProtKB-KW"/>
</dbReference>
<evidence type="ECO:0000256" key="5">
    <source>
        <dbReference type="ARBA" id="ARBA00022960"/>
    </source>
</evidence>
<dbReference type="Pfam" id="PF00905">
    <property type="entry name" value="Transpeptidase"/>
    <property type="match status" value="1"/>
</dbReference>
<dbReference type="EMBL" id="UOES01000001">
    <property type="protein sequence ID" value="VAW25684.1"/>
    <property type="molecule type" value="Genomic_DNA"/>
</dbReference>
<dbReference type="Gene3D" id="3.40.710.10">
    <property type="entry name" value="DD-peptidase/beta-lactamase superfamily"/>
    <property type="match status" value="2"/>
</dbReference>
<comment type="subcellular location">
    <subcellularLocation>
        <location evidence="1">Membrane</location>
    </subcellularLocation>
</comment>
<organism evidence="12">
    <name type="scientific">hydrothermal vent metagenome</name>
    <dbReference type="NCBI Taxonomy" id="652676"/>
    <lineage>
        <taxon>unclassified sequences</taxon>
        <taxon>metagenomes</taxon>
        <taxon>ecological metagenomes</taxon>
    </lineage>
</organism>
<evidence type="ECO:0000256" key="10">
    <source>
        <dbReference type="ARBA" id="ARBA00049902"/>
    </source>
</evidence>
<keyword evidence="2" id="KW-1003">Cell membrane</keyword>
<evidence type="ECO:0000259" key="11">
    <source>
        <dbReference type="Pfam" id="PF00905"/>
    </source>
</evidence>
<dbReference type="PANTHER" id="PTHR32282:SF11">
    <property type="entry name" value="PENICILLIN-BINDING PROTEIN 1B"/>
    <property type="match status" value="1"/>
</dbReference>
<evidence type="ECO:0000256" key="8">
    <source>
        <dbReference type="ARBA" id="ARBA00023316"/>
    </source>
</evidence>
<evidence type="ECO:0000256" key="6">
    <source>
        <dbReference type="ARBA" id="ARBA00022984"/>
    </source>
</evidence>
<accession>A0A3B0V0M2</accession>
<dbReference type="InterPro" id="IPR001460">
    <property type="entry name" value="PCN-bd_Tpept"/>
</dbReference>
<feature type="domain" description="Penicillin-binding protein transpeptidase" evidence="11">
    <location>
        <begin position="156"/>
        <end position="402"/>
    </location>
</feature>
<reference evidence="12" key="1">
    <citation type="submission" date="2018-06" db="EMBL/GenBank/DDBJ databases">
        <authorList>
            <person name="Zhirakovskaya E."/>
        </authorList>
    </citation>
    <scope>NUCLEOTIDE SEQUENCE</scope>
</reference>
<evidence type="ECO:0000313" key="12">
    <source>
        <dbReference type="EMBL" id="VAW25684.1"/>
    </source>
</evidence>
<protein>
    <recommendedName>
        <fullName evidence="9">peptidoglycan glycosyltransferase</fullName>
        <ecNumber evidence="9">2.4.99.28</ecNumber>
    </recommendedName>
</protein>
<dbReference type="GO" id="GO:0009252">
    <property type="term" value="P:peptidoglycan biosynthetic process"/>
    <property type="evidence" value="ECO:0007669"/>
    <property type="project" value="UniProtKB-KW"/>
</dbReference>
<dbReference type="SUPFAM" id="SSF56601">
    <property type="entry name" value="beta-lactamase/transpeptidase-like"/>
    <property type="match status" value="1"/>
</dbReference>
<comment type="catalytic activity">
    <reaction evidence="10">
        <text>[GlcNAc-(1-&gt;4)-Mur2Ac(oyl-L-Ala-gamma-D-Glu-L-Lys-D-Ala-D-Ala)](n)-di-trans,octa-cis-undecaprenyl diphosphate + beta-D-GlcNAc-(1-&gt;4)-Mur2Ac(oyl-L-Ala-gamma-D-Glu-L-Lys-D-Ala-D-Ala)-di-trans,octa-cis-undecaprenyl diphosphate = [GlcNAc-(1-&gt;4)-Mur2Ac(oyl-L-Ala-gamma-D-Glu-L-Lys-D-Ala-D-Ala)](n+1)-di-trans,octa-cis-undecaprenyl diphosphate + di-trans,octa-cis-undecaprenyl diphosphate + H(+)</text>
        <dbReference type="Rhea" id="RHEA:23708"/>
        <dbReference type="Rhea" id="RHEA-COMP:9602"/>
        <dbReference type="Rhea" id="RHEA-COMP:9603"/>
        <dbReference type="ChEBI" id="CHEBI:15378"/>
        <dbReference type="ChEBI" id="CHEBI:58405"/>
        <dbReference type="ChEBI" id="CHEBI:60033"/>
        <dbReference type="ChEBI" id="CHEBI:78435"/>
        <dbReference type="EC" id="2.4.99.28"/>
    </reaction>
</comment>
<feature type="non-terminal residue" evidence="12">
    <location>
        <position position="1"/>
    </location>
</feature>
<dbReference type="GO" id="GO:0016020">
    <property type="term" value="C:membrane"/>
    <property type="evidence" value="ECO:0007669"/>
    <property type="project" value="UniProtKB-SubCell"/>
</dbReference>
<keyword evidence="5" id="KW-0133">Cell shape</keyword>
<evidence type="ECO:0000256" key="1">
    <source>
        <dbReference type="ARBA" id="ARBA00004370"/>
    </source>
</evidence>
<evidence type="ECO:0000256" key="7">
    <source>
        <dbReference type="ARBA" id="ARBA00023136"/>
    </source>
</evidence>